<keyword evidence="2" id="KW-0812">Transmembrane</keyword>
<evidence type="ECO:0000256" key="2">
    <source>
        <dbReference type="ARBA" id="ARBA00022692"/>
    </source>
</evidence>
<dbReference type="PANTHER" id="PTHR43077:SF5">
    <property type="entry name" value="PHAGE INFECTION PROTEIN"/>
    <property type="match status" value="1"/>
</dbReference>
<reference evidence="5 6" key="1">
    <citation type="submission" date="2020-07" db="EMBL/GenBank/DDBJ databases">
        <title>Genomic Encyclopedia of Type Strains, Phase IV (KMG-IV): sequencing the most valuable type-strain genomes for metagenomic binning, comparative biology and taxonomic classification.</title>
        <authorList>
            <person name="Goeker M."/>
        </authorList>
    </citation>
    <scope>NUCLEOTIDE SEQUENCE [LARGE SCALE GENOMIC DNA]</scope>
    <source>
        <strain evidence="5 6">DSM 15730</strain>
    </source>
</reference>
<keyword evidence="6" id="KW-1185">Reference proteome</keyword>
<evidence type="ECO:0000256" key="3">
    <source>
        <dbReference type="ARBA" id="ARBA00022989"/>
    </source>
</evidence>
<dbReference type="PANTHER" id="PTHR43077">
    <property type="entry name" value="TRANSPORT PERMEASE YVFS-RELATED"/>
    <property type="match status" value="1"/>
</dbReference>
<evidence type="ECO:0000256" key="1">
    <source>
        <dbReference type="ARBA" id="ARBA00004141"/>
    </source>
</evidence>
<dbReference type="InterPro" id="IPR051328">
    <property type="entry name" value="T7SS_ABC-Transporter"/>
</dbReference>
<name>A0A7W0BZC9_9BACL</name>
<accession>A0A7W0BZC9</accession>
<keyword evidence="3" id="KW-1133">Transmembrane helix</keyword>
<comment type="caution">
    <text evidence="5">The sequence shown here is derived from an EMBL/GenBank/DDBJ whole genome shotgun (WGS) entry which is preliminary data.</text>
</comment>
<gene>
    <name evidence="5" type="ORF">HNR31_003469</name>
</gene>
<evidence type="ECO:0000313" key="5">
    <source>
        <dbReference type="EMBL" id="MBA2876651.1"/>
    </source>
</evidence>
<evidence type="ECO:0000313" key="6">
    <source>
        <dbReference type="Proteomes" id="UP000523087"/>
    </source>
</evidence>
<comment type="subcellular location">
    <subcellularLocation>
        <location evidence="1">Membrane</location>
        <topology evidence="1">Multi-pass membrane protein</topology>
    </subcellularLocation>
</comment>
<dbReference type="EMBL" id="JACDUT010000015">
    <property type="protein sequence ID" value="MBA2876651.1"/>
    <property type="molecule type" value="Genomic_DNA"/>
</dbReference>
<dbReference type="GO" id="GO:0016020">
    <property type="term" value="C:membrane"/>
    <property type="evidence" value="ECO:0007669"/>
    <property type="project" value="UniProtKB-SubCell"/>
</dbReference>
<organism evidence="5 6">
    <name type="scientific">Thermaerobacillus caldiproteolyticus</name>
    <dbReference type="NCBI Taxonomy" id="247480"/>
    <lineage>
        <taxon>Bacteria</taxon>
        <taxon>Bacillati</taxon>
        <taxon>Bacillota</taxon>
        <taxon>Bacilli</taxon>
        <taxon>Bacillales</taxon>
        <taxon>Anoxybacillaceae</taxon>
        <taxon>Thermaerobacillus</taxon>
    </lineage>
</organism>
<sequence length="98" mass="11306">MIGILFIPILYSGTYLWAFWDPYGHLERLPVAVVNEDRPATYKGTTYAIGDELVDELKKIKVLSGILLTESKQKKDCKIMNFILRYSFRATFPSVRQC</sequence>
<evidence type="ECO:0000256" key="4">
    <source>
        <dbReference type="ARBA" id="ARBA00023136"/>
    </source>
</evidence>
<keyword evidence="4" id="KW-0472">Membrane</keyword>
<dbReference type="AlphaFoldDB" id="A0A7W0BZC9"/>
<protein>
    <submittedName>
        <fullName evidence="5">YhgE/Pip-like protein</fullName>
    </submittedName>
</protein>
<dbReference type="Proteomes" id="UP000523087">
    <property type="component" value="Unassembled WGS sequence"/>
</dbReference>
<proteinExistence type="predicted"/>